<evidence type="ECO:0000256" key="2">
    <source>
        <dbReference type="ARBA" id="ARBA00022980"/>
    </source>
</evidence>
<evidence type="ECO:0000256" key="1">
    <source>
        <dbReference type="ARBA" id="ARBA00022833"/>
    </source>
</evidence>
<evidence type="ECO:0000313" key="11">
    <source>
        <dbReference type="RefSeq" id="XP_019099094.1"/>
    </source>
</evidence>
<sequence>MVQRSFKSNTKWCRTGKWKLCLMYPSECFDENQRTTVLQNVIDLLNPPAELEKRKHKLKRLVQSPNSFFMHSPEETRKQKNMSDPSGQSSTTTVGGNGGGSSGSNGGGGGGSGGSFGNQPQRSKVRKQVWAGVLGISSSTNN</sequence>
<evidence type="ECO:0000313" key="6">
    <source>
        <dbReference type="RefSeq" id="XP_010498419.1"/>
    </source>
</evidence>
<dbReference type="Gene3D" id="2.20.25.100">
    <property type="entry name" value="Zn-binding ribosomal proteins"/>
    <property type="match status" value="1"/>
</dbReference>
<protein>
    <submittedName>
        <fullName evidence="6 7">Transcription factor SOX-4 isoform X1</fullName>
    </submittedName>
</protein>
<proteinExistence type="predicted"/>
<evidence type="ECO:0000313" key="5">
    <source>
        <dbReference type="Proteomes" id="UP000694864"/>
    </source>
</evidence>
<keyword evidence="2" id="KW-0689">Ribosomal protein</keyword>
<feature type="compositionally biased region" description="Gly residues" evidence="4">
    <location>
        <begin position="95"/>
        <end position="116"/>
    </location>
</feature>
<reference evidence="6 7" key="3">
    <citation type="submission" date="2025-05" db="UniProtKB">
        <authorList>
            <consortium name="RefSeq"/>
        </authorList>
    </citation>
    <scope>IDENTIFICATION</scope>
    <source>
        <tissue evidence="6 7">Leaf</tissue>
    </source>
</reference>
<keyword evidence="1" id="KW-0862">Zinc</keyword>
<dbReference type="RefSeq" id="XP_019099096.1">
    <property type="nucleotide sequence ID" value="XM_019243551.1"/>
</dbReference>
<keyword evidence="3" id="KW-0687">Ribonucleoprotein</keyword>
<evidence type="ECO:0000313" key="12">
    <source>
        <dbReference type="RefSeq" id="XP_019099095.1"/>
    </source>
</evidence>
<dbReference type="PANTHER" id="PTHR11594">
    <property type="entry name" value="40S RIBOSOMAL PROTEIN S27"/>
    <property type="match status" value="1"/>
</dbReference>
<dbReference type="RefSeq" id="XP_019099093.1">
    <property type="nucleotide sequence ID" value="XM_019243548.1"/>
</dbReference>
<reference evidence="5" key="1">
    <citation type="journal article" date="1997" name="Nucleic Acids Res.">
        <title>tRNAscan-SE: a program for improved detection of transfer RNA genes in genomic sequence.</title>
        <authorList>
            <person name="Lowe T.M."/>
            <person name="Eddy S.R."/>
        </authorList>
    </citation>
    <scope>NUCLEOTIDE SEQUENCE [LARGE SCALE GENOMIC DNA]</scope>
    <source>
        <strain evidence="5">r\DH55</strain>
    </source>
</reference>
<gene>
    <name evidence="6 7 8 9 10 11 12 13" type="primary">LOC104776111</name>
</gene>
<accession>A0ABM1RJA4</accession>
<dbReference type="RefSeq" id="XP_019099092.1">
    <property type="nucleotide sequence ID" value="XM_019243547.1"/>
</dbReference>
<dbReference type="RefSeq" id="XP_019099091.1">
    <property type="nucleotide sequence ID" value="XM_019243546.1"/>
</dbReference>
<organism evidence="5 9">
    <name type="scientific">Camelina sativa</name>
    <name type="common">False flax</name>
    <name type="synonym">Myagrum sativum</name>
    <dbReference type="NCBI Taxonomy" id="90675"/>
    <lineage>
        <taxon>Eukaryota</taxon>
        <taxon>Viridiplantae</taxon>
        <taxon>Streptophyta</taxon>
        <taxon>Embryophyta</taxon>
        <taxon>Tracheophyta</taxon>
        <taxon>Spermatophyta</taxon>
        <taxon>Magnoliopsida</taxon>
        <taxon>eudicotyledons</taxon>
        <taxon>Gunneridae</taxon>
        <taxon>Pentapetalae</taxon>
        <taxon>rosids</taxon>
        <taxon>malvids</taxon>
        <taxon>Brassicales</taxon>
        <taxon>Brassicaceae</taxon>
        <taxon>Camelineae</taxon>
        <taxon>Camelina</taxon>
    </lineage>
</organism>
<keyword evidence="5" id="KW-1185">Reference proteome</keyword>
<dbReference type="GeneID" id="104776111"/>
<evidence type="ECO:0000313" key="10">
    <source>
        <dbReference type="RefSeq" id="XP_019099093.1"/>
    </source>
</evidence>
<name>A0ABM1RJA4_CAMSA</name>
<evidence type="ECO:0000256" key="3">
    <source>
        <dbReference type="ARBA" id="ARBA00023274"/>
    </source>
</evidence>
<dbReference type="InterPro" id="IPR000592">
    <property type="entry name" value="Ribosomal_eS27"/>
</dbReference>
<dbReference type="RefSeq" id="XP_019099094.1">
    <property type="nucleotide sequence ID" value="XM_019243549.1"/>
</dbReference>
<evidence type="ECO:0000256" key="4">
    <source>
        <dbReference type="SAM" id="MobiDB-lite"/>
    </source>
</evidence>
<evidence type="ECO:0000313" key="8">
    <source>
        <dbReference type="RefSeq" id="XP_019099091.1"/>
    </source>
</evidence>
<dbReference type="InterPro" id="IPR023407">
    <property type="entry name" value="Ribosomal_eS27_Zn-bd_dom_sf"/>
</dbReference>
<feature type="region of interest" description="Disordered" evidence="4">
    <location>
        <begin position="62"/>
        <end position="142"/>
    </location>
</feature>
<dbReference type="RefSeq" id="XP_010498420.1">
    <property type="nucleotide sequence ID" value="XM_010500118.2"/>
</dbReference>
<evidence type="ECO:0000313" key="7">
    <source>
        <dbReference type="RefSeq" id="XP_010498420.1"/>
    </source>
</evidence>
<reference evidence="5" key="2">
    <citation type="journal article" date="2014" name="Nat. Commun.">
        <title>The emerging biofuel crop Camelina sativa retains a highly undifferentiated hexaploid genome structure.</title>
        <authorList>
            <person name="Kagale S."/>
            <person name="Koh C."/>
            <person name="Nixon J."/>
            <person name="Bollina V."/>
            <person name="Clarke W.E."/>
            <person name="Tuteja R."/>
            <person name="Spillane C."/>
            <person name="Robinson S.J."/>
            <person name="Links M.G."/>
            <person name="Clarke C."/>
            <person name="Higgins E.E."/>
            <person name="Huebert T."/>
            <person name="Sharpe A.G."/>
            <person name="Parkin I.A."/>
        </authorList>
    </citation>
    <scope>NUCLEOTIDE SEQUENCE [LARGE SCALE GENOMIC DNA]</scope>
    <source>
        <strain evidence="5">r\DH55</strain>
    </source>
</reference>
<evidence type="ECO:0000313" key="9">
    <source>
        <dbReference type="RefSeq" id="XP_019099092.1"/>
    </source>
</evidence>
<evidence type="ECO:0000313" key="13">
    <source>
        <dbReference type="RefSeq" id="XP_019099096.1"/>
    </source>
</evidence>
<dbReference type="RefSeq" id="XP_010498419.1">
    <property type="nucleotide sequence ID" value="XM_010500117.2"/>
</dbReference>
<dbReference type="Proteomes" id="UP000694864">
    <property type="component" value="Chromosome 3"/>
</dbReference>
<dbReference type="RefSeq" id="XP_019099095.1">
    <property type="nucleotide sequence ID" value="XM_019243550.1"/>
</dbReference>